<comment type="similarity">
    <text evidence="3">Belongs to the flagella basal body rod proteins family.</text>
</comment>
<sequence>MSIISAILASRSGLLANSQRAQLVSTNIANAQDENYSHRTLNVTEAIGGGVQVLGISRAMDNTMDALYRTELSYAAKQNALSSSLAVYTAQLGTLESETSIPNLLSNFQNDLGLLSNDPGDASLQQEVFLSANSLAKALNDANSALSTLETTALNGIDADLETANAAMKELARINADIGRAEPGTETYAALEDRRGAQLDTLSSVVEITVAYDSEGRASVHAAGGQTLVVAGHVNELSFDRATGTLYSGTEDITPGESGRRGADQGSLAGNIILFNEIVPQQQLELDEVARSLIAGFEGADTSLAVGQAGLFTDAGSALSVTPAEGLAGRIKVNDAVNPHKGGDLTLIRDGLGAVTTGAASDNTQILAFLDFFDTQVSYDTAAGQGATATIMDFTTGIFSAQQARRVDAQSQLTSLTTSSETYREARLNARGVNIDTELQNLTLIEQSYNANSQALRVASEMIDTLLSLTS</sequence>
<dbReference type="EMBL" id="FOLX01000002">
    <property type="protein sequence ID" value="SFD14573.1"/>
    <property type="molecule type" value="Genomic_DNA"/>
</dbReference>
<gene>
    <name evidence="9" type="ORF">SAMN05421762_3355</name>
</gene>
<dbReference type="Proteomes" id="UP000231644">
    <property type="component" value="Unassembled WGS sequence"/>
</dbReference>
<dbReference type="AlphaFoldDB" id="A0A1I1Q5T0"/>
<organism evidence="9 10">
    <name type="scientific">Pseudooceanicola nitratireducens</name>
    <dbReference type="NCBI Taxonomy" id="517719"/>
    <lineage>
        <taxon>Bacteria</taxon>
        <taxon>Pseudomonadati</taxon>
        <taxon>Pseudomonadota</taxon>
        <taxon>Alphaproteobacteria</taxon>
        <taxon>Rhodobacterales</taxon>
        <taxon>Paracoccaceae</taxon>
        <taxon>Pseudooceanicola</taxon>
    </lineage>
</organism>
<evidence type="ECO:0000256" key="1">
    <source>
        <dbReference type="ARBA" id="ARBA00004365"/>
    </source>
</evidence>
<keyword evidence="5" id="KW-0964">Secreted</keyword>
<keyword evidence="6" id="KW-0975">Bacterial flagellum</keyword>
<evidence type="ECO:0000313" key="9">
    <source>
        <dbReference type="EMBL" id="SFD14573.1"/>
    </source>
</evidence>
<evidence type="ECO:0000259" key="8">
    <source>
        <dbReference type="Pfam" id="PF22638"/>
    </source>
</evidence>
<dbReference type="PANTHER" id="PTHR30033">
    <property type="entry name" value="FLAGELLAR HOOK-ASSOCIATED PROTEIN 1"/>
    <property type="match status" value="1"/>
</dbReference>
<dbReference type="NCBIfam" id="TIGR02492">
    <property type="entry name" value="flgK_ends"/>
    <property type="match status" value="1"/>
</dbReference>
<dbReference type="GO" id="GO:0044780">
    <property type="term" value="P:bacterial-type flagellum assembly"/>
    <property type="evidence" value="ECO:0007669"/>
    <property type="project" value="InterPro"/>
</dbReference>
<evidence type="ECO:0000256" key="4">
    <source>
        <dbReference type="ARBA" id="ARBA00016244"/>
    </source>
</evidence>
<evidence type="ECO:0000313" key="10">
    <source>
        <dbReference type="Proteomes" id="UP000231644"/>
    </source>
</evidence>
<reference evidence="9 10" key="1">
    <citation type="submission" date="2016-10" db="EMBL/GenBank/DDBJ databases">
        <authorList>
            <person name="de Groot N.N."/>
        </authorList>
    </citation>
    <scope>NUCLEOTIDE SEQUENCE [LARGE SCALE GENOMIC DNA]</scope>
    <source>
        <strain evidence="9 10">DSM 29619</strain>
    </source>
</reference>
<evidence type="ECO:0000259" key="7">
    <source>
        <dbReference type="Pfam" id="PF06429"/>
    </source>
</evidence>
<dbReference type="SUPFAM" id="SSF64518">
    <property type="entry name" value="Phase 1 flagellin"/>
    <property type="match status" value="1"/>
</dbReference>
<accession>A0A1I1Q5T0</accession>
<dbReference type="GO" id="GO:0009424">
    <property type="term" value="C:bacterial-type flagellum hook"/>
    <property type="evidence" value="ECO:0007669"/>
    <property type="project" value="InterPro"/>
</dbReference>
<dbReference type="InterPro" id="IPR002371">
    <property type="entry name" value="FlgK"/>
</dbReference>
<evidence type="ECO:0000256" key="3">
    <source>
        <dbReference type="ARBA" id="ARBA00009677"/>
    </source>
</evidence>
<name>A0A1I1Q5T0_9RHOB</name>
<protein>
    <recommendedName>
        <fullName evidence="4">Flagellar hook-associated protein 1</fullName>
    </recommendedName>
</protein>
<feature type="domain" description="Flagellar basal-body/hook protein C-terminal" evidence="7">
    <location>
        <begin position="428"/>
        <end position="469"/>
    </location>
</feature>
<evidence type="ECO:0000256" key="5">
    <source>
        <dbReference type="ARBA" id="ARBA00022525"/>
    </source>
</evidence>
<proteinExistence type="inferred from homology"/>
<keyword evidence="9" id="KW-0282">Flagellum</keyword>
<dbReference type="GO" id="GO:0005576">
    <property type="term" value="C:extracellular region"/>
    <property type="evidence" value="ECO:0007669"/>
    <property type="project" value="UniProtKB-SubCell"/>
</dbReference>
<keyword evidence="10" id="KW-1185">Reference proteome</keyword>
<comment type="subcellular location">
    <subcellularLocation>
        <location evidence="1">Bacterial flagellum</location>
    </subcellularLocation>
    <subcellularLocation>
        <location evidence="2">Secreted</location>
    </subcellularLocation>
</comment>
<evidence type="ECO:0000256" key="6">
    <source>
        <dbReference type="ARBA" id="ARBA00023143"/>
    </source>
</evidence>
<dbReference type="OrthoDB" id="7181295at2"/>
<dbReference type="InterPro" id="IPR053927">
    <property type="entry name" value="FlgK_helical"/>
</dbReference>
<dbReference type="Pfam" id="PF06429">
    <property type="entry name" value="Flg_bbr_C"/>
    <property type="match status" value="1"/>
</dbReference>
<dbReference type="PANTHER" id="PTHR30033:SF2">
    <property type="entry name" value="FLAGELLAR HOOK PROTEIN"/>
    <property type="match status" value="1"/>
</dbReference>
<keyword evidence="9" id="KW-0966">Cell projection</keyword>
<dbReference type="GO" id="GO:0005198">
    <property type="term" value="F:structural molecule activity"/>
    <property type="evidence" value="ECO:0007669"/>
    <property type="project" value="InterPro"/>
</dbReference>
<evidence type="ECO:0000256" key="2">
    <source>
        <dbReference type="ARBA" id="ARBA00004613"/>
    </source>
</evidence>
<keyword evidence="9" id="KW-0969">Cilium</keyword>
<feature type="domain" description="Flagellar hook-associated protein FlgK helical" evidence="8">
    <location>
        <begin position="96"/>
        <end position="297"/>
    </location>
</feature>
<dbReference type="RefSeq" id="WP_093454724.1">
    <property type="nucleotide sequence ID" value="NZ_FNZG01000005.1"/>
</dbReference>
<dbReference type="STRING" id="517719.SAMN05421762_3355"/>
<dbReference type="InterPro" id="IPR010930">
    <property type="entry name" value="Flg_bb/hook_C_dom"/>
</dbReference>
<dbReference type="Pfam" id="PF22638">
    <property type="entry name" value="FlgK_D1"/>
    <property type="match status" value="1"/>
</dbReference>